<dbReference type="Gene3D" id="3.30.160.60">
    <property type="entry name" value="Classic Zinc Finger"/>
    <property type="match status" value="3"/>
</dbReference>
<dbReference type="EMBL" id="JAELUR010000023">
    <property type="protein sequence ID" value="KAG7413180.1"/>
    <property type="molecule type" value="Genomic_DNA"/>
</dbReference>
<protein>
    <recommendedName>
        <fullName evidence="5">C2H2 type master regulator of conidiophore development brlA</fullName>
    </recommendedName>
</protein>
<dbReference type="SMART" id="SM00355">
    <property type="entry name" value="ZnF_C2H2"/>
    <property type="match status" value="3"/>
</dbReference>
<accession>A0A8J5TSK4</accession>
<dbReference type="GO" id="GO:0005667">
    <property type="term" value="C:transcription regulator complex"/>
    <property type="evidence" value="ECO:0007669"/>
    <property type="project" value="TreeGrafter"/>
</dbReference>
<dbReference type="FunFam" id="3.30.160.60:FF:000072">
    <property type="entry name" value="zinc finger protein 143 isoform X1"/>
    <property type="match status" value="1"/>
</dbReference>
<organism evidence="8 9">
    <name type="scientific">Fusarium oxysporum f. sp. raphani</name>
    <dbReference type="NCBI Taxonomy" id="96318"/>
    <lineage>
        <taxon>Eukaryota</taxon>
        <taxon>Fungi</taxon>
        <taxon>Dikarya</taxon>
        <taxon>Ascomycota</taxon>
        <taxon>Pezizomycotina</taxon>
        <taxon>Sordariomycetes</taxon>
        <taxon>Hypocreomycetidae</taxon>
        <taxon>Hypocreales</taxon>
        <taxon>Nectriaceae</taxon>
        <taxon>Fusarium</taxon>
        <taxon>Fusarium oxysporum species complex</taxon>
    </lineage>
</organism>
<evidence type="ECO:0000256" key="5">
    <source>
        <dbReference type="ARBA" id="ARBA00044085"/>
    </source>
</evidence>
<evidence type="ECO:0000256" key="1">
    <source>
        <dbReference type="ARBA" id="ARBA00022723"/>
    </source>
</evidence>
<keyword evidence="2" id="KW-0677">Repeat</keyword>
<dbReference type="GO" id="GO:0008270">
    <property type="term" value="F:zinc ion binding"/>
    <property type="evidence" value="ECO:0007669"/>
    <property type="project" value="UniProtKB-KW"/>
</dbReference>
<evidence type="ECO:0000313" key="8">
    <source>
        <dbReference type="EMBL" id="KAG7413180.1"/>
    </source>
</evidence>
<dbReference type="PROSITE" id="PS00028">
    <property type="entry name" value="ZINC_FINGER_C2H2_1"/>
    <property type="match status" value="3"/>
</dbReference>
<dbReference type="PANTHER" id="PTHR14003">
    <property type="entry name" value="TRANSCRIPTIONAL REPRESSOR PROTEIN YY"/>
    <property type="match status" value="1"/>
</dbReference>
<feature type="domain" description="C2H2-type" evidence="7">
    <location>
        <begin position="49"/>
        <end position="78"/>
    </location>
</feature>
<dbReference type="GO" id="GO:0000978">
    <property type="term" value="F:RNA polymerase II cis-regulatory region sequence-specific DNA binding"/>
    <property type="evidence" value="ECO:0007669"/>
    <property type="project" value="TreeGrafter"/>
</dbReference>
<sequence length="179" mass="20347">MESKGTLAPMDNKAARKRYCCDGPNCHKRFTQKTHLDIHCRTHTGIKPYVCDFPGCDLTFSQLGNLKTHRRRHNRRAAATFVPICKPIKASSPLFCILDGCNKTFSQLGNMKTHQNNFHKKTLKKLTMRFAQITSSGEEIPEADRELFKYLATHYKNSNKGIKGRGKARTMAERMAKAS</sequence>
<dbReference type="GO" id="GO:0000981">
    <property type="term" value="F:DNA-binding transcription factor activity, RNA polymerase II-specific"/>
    <property type="evidence" value="ECO:0007669"/>
    <property type="project" value="UniProtKB-ARBA"/>
</dbReference>
<reference evidence="8" key="1">
    <citation type="submission" date="2021-04" db="EMBL/GenBank/DDBJ databases">
        <title>First draft genome resource for Brassicaceae pathogens Fusarium oxysporum f. sp. raphani and Fusarium oxysporum f. sp. rapae.</title>
        <authorList>
            <person name="Asai S."/>
        </authorList>
    </citation>
    <scope>NUCLEOTIDE SEQUENCE</scope>
    <source>
        <strain evidence="8">Tf1262</strain>
    </source>
</reference>
<evidence type="ECO:0000259" key="7">
    <source>
        <dbReference type="PROSITE" id="PS50157"/>
    </source>
</evidence>
<evidence type="ECO:0000256" key="4">
    <source>
        <dbReference type="ARBA" id="ARBA00022833"/>
    </source>
</evidence>
<dbReference type="GO" id="GO:0000785">
    <property type="term" value="C:chromatin"/>
    <property type="evidence" value="ECO:0007669"/>
    <property type="project" value="TreeGrafter"/>
</dbReference>
<proteinExistence type="predicted"/>
<dbReference type="PANTHER" id="PTHR14003:SF19">
    <property type="entry name" value="YY2 TRANSCRIPTION FACTOR"/>
    <property type="match status" value="1"/>
</dbReference>
<keyword evidence="4" id="KW-0862">Zinc</keyword>
<evidence type="ECO:0000256" key="2">
    <source>
        <dbReference type="ARBA" id="ARBA00022737"/>
    </source>
</evidence>
<dbReference type="FunFam" id="3.30.160.60:FF:000125">
    <property type="entry name" value="Putative zinc finger protein 143"/>
    <property type="match status" value="1"/>
</dbReference>
<evidence type="ECO:0000256" key="6">
    <source>
        <dbReference type="PROSITE-ProRule" id="PRU00042"/>
    </source>
</evidence>
<dbReference type="Proteomes" id="UP000693942">
    <property type="component" value="Unassembled WGS sequence"/>
</dbReference>
<keyword evidence="1" id="KW-0479">Metal-binding</keyword>
<feature type="domain" description="C2H2-type" evidence="7">
    <location>
        <begin position="19"/>
        <end position="48"/>
    </location>
</feature>
<dbReference type="PROSITE" id="PS50157">
    <property type="entry name" value="ZINC_FINGER_C2H2_2"/>
    <property type="match status" value="2"/>
</dbReference>
<dbReference type="InterPro" id="IPR013087">
    <property type="entry name" value="Znf_C2H2_type"/>
</dbReference>
<dbReference type="Pfam" id="PF00096">
    <property type="entry name" value="zf-C2H2"/>
    <property type="match status" value="2"/>
</dbReference>
<comment type="caution">
    <text evidence="8">The sequence shown here is derived from an EMBL/GenBank/DDBJ whole genome shotgun (WGS) entry which is preliminary data.</text>
</comment>
<evidence type="ECO:0000256" key="3">
    <source>
        <dbReference type="ARBA" id="ARBA00022771"/>
    </source>
</evidence>
<keyword evidence="3 6" id="KW-0863">Zinc-finger</keyword>
<gene>
    <name evidence="8" type="primary">AZF1-2</name>
    <name evidence="8" type="ORF">Forpi1262_v017240</name>
</gene>
<name>A0A8J5TSK4_FUSOX</name>
<dbReference type="InterPro" id="IPR036236">
    <property type="entry name" value="Znf_C2H2_sf"/>
</dbReference>
<dbReference type="SUPFAM" id="SSF57667">
    <property type="entry name" value="beta-beta-alpha zinc fingers"/>
    <property type="match status" value="2"/>
</dbReference>
<dbReference type="AlphaFoldDB" id="A0A8J5TSK4"/>
<evidence type="ECO:0000313" key="9">
    <source>
        <dbReference type="Proteomes" id="UP000693942"/>
    </source>
</evidence>